<dbReference type="GO" id="GO:0006351">
    <property type="term" value="P:DNA-templated transcription"/>
    <property type="evidence" value="ECO:0007669"/>
    <property type="project" value="InterPro"/>
</dbReference>
<keyword evidence="2 5" id="KW-0808">Transferase</keyword>
<comment type="similarity">
    <text evidence="5">Belongs to the RNA polymerase beta' chain family.</text>
</comment>
<keyword evidence="1 5" id="KW-0240">DNA-directed RNA polymerase</keyword>
<dbReference type="GO" id="GO:0000428">
    <property type="term" value="C:DNA-directed RNA polymerase complex"/>
    <property type="evidence" value="ECO:0007669"/>
    <property type="project" value="UniProtKB-KW"/>
</dbReference>
<evidence type="ECO:0000256" key="1">
    <source>
        <dbReference type="ARBA" id="ARBA00022478"/>
    </source>
</evidence>
<evidence type="ECO:0000256" key="2">
    <source>
        <dbReference type="ARBA" id="ARBA00022679"/>
    </source>
</evidence>
<sequence>MDTEIYSYDNDRILPIDRIEFAIFGNDEIKRGSALGRDSVGIDIPDLYDNLEPKRGGLIDPRLGTTDNHIDCATCGLNTTNCVGHFGHIDLAELVFHMGYINYIKKILSCICLKCSKLLVYKNEDELADMLKTKSGKARLADIKNSVKNVTHCQKQNYGCGTPVSKIKLDIKKATAVINLISETNLANLPVEEGSAGFEGKKKIKHILTPENCYDILRNVSDMDCMIMGIDPKKSRPEMMIHKIFPVPPVQVRPSAKADFMASSTMEDDLTHKLADIIKANIRITRHKESLNEATAKYGQDHVHLLQYHIATYYDNESLAIPRSEQKGKIIKSLASRLKGKEGRIRSNLMGN</sequence>
<dbReference type="InterPro" id="IPR044893">
    <property type="entry name" value="RNA_pol_Rpb1_clamp_domain"/>
</dbReference>
<dbReference type="EMBL" id="MK072089">
    <property type="protein sequence ID" value="AYV78683.1"/>
    <property type="molecule type" value="Genomic_DNA"/>
</dbReference>
<accession>A0A3G4ZYM4</accession>
<feature type="domain" description="RNA polymerase N-terminal" evidence="6">
    <location>
        <begin position="238"/>
        <end position="352"/>
    </location>
</feature>
<dbReference type="SUPFAM" id="SSF64484">
    <property type="entry name" value="beta and beta-prime subunits of DNA dependent RNA-polymerase"/>
    <property type="match status" value="1"/>
</dbReference>
<dbReference type="EC" id="2.7.7.6" evidence="5"/>
<dbReference type="GO" id="GO:0003677">
    <property type="term" value="F:DNA binding"/>
    <property type="evidence" value="ECO:0007669"/>
    <property type="project" value="InterPro"/>
</dbReference>
<keyword evidence="4 5" id="KW-0804">Transcription</keyword>
<dbReference type="SMART" id="SM00663">
    <property type="entry name" value="RPOLA_N"/>
    <property type="match status" value="1"/>
</dbReference>
<dbReference type="Pfam" id="PF04997">
    <property type="entry name" value="RNA_pol_Rpb1_1"/>
    <property type="match status" value="1"/>
</dbReference>
<proteinExistence type="inferred from homology"/>
<comment type="function">
    <text evidence="5">DNA-dependent RNA polymerase catalyzes the transcription of DNA into RNA using the four ribonucleoside triphosphates as substrates.</text>
</comment>
<dbReference type="Gene3D" id="4.10.860.120">
    <property type="entry name" value="RNA polymerase II, clamp domain"/>
    <property type="match status" value="2"/>
</dbReference>
<dbReference type="PANTHER" id="PTHR19376">
    <property type="entry name" value="DNA-DIRECTED RNA POLYMERASE"/>
    <property type="match status" value="1"/>
</dbReference>
<comment type="catalytic activity">
    <reaction evidence="5">
        <text>RNA(n) + a ribonucleoside 5'-triphosphate = RNA(n+1) + diphosphate</text>
        <dbReference type="Rhea" id="RHEA:21248"/>
        <dbReference type="Rhea" id="RHEA-COMP:14527"/>
        <dbReference type="Rhea" id="RHEA-COMP:17342"/>
        <dbReference type="ChEBI" id="CHEBI:33019"/>
        <dbReference type="ChEBI" id="CHEBI:61557"/>
        <dbReference type="ChEBI" id="CHEBI:140395"/>
        <dbReference type="EC" id="2.7.7.6"/>
    </reaction>
</comment>
<evidence type="ECO:0000256" key="4">
    <source>
        <dbReference type="ARBA" id="ARBA00023163"/>
    </source>
</evidence>
<organism evidence="7">
    <name type="scientific">Edafosvirus sp</name>
    <dbReference type="NCBI Taxonomy" id="2487765"/>
    <lineage>
        <taxon>Viruses</taxon>
        <taxon>Varidnaviria</taxon>
        <taxon>Bamfordvirae</taxon>
        <taxon>Nucleocytoviricota</taxon>
        <taxon>Megaviricetes</taxon>
        <taxon>Imitervirales</taxon>
        <taxon>Mimiviridae</taxon>
        <taxon>Klosneuvirinae</taxon>
    </lineage>
</organism>
<name>A0A3G4ZYM4_9VIRU</name>
<evidence type="ECO:0000256" key="3">
    <source>
        <dbReference type="ARBA" id="ARBA00022695"/>
    </source>
</evidence>
<evidence type="ECO:0000256" key="5">
    <source>
        <dbReference type="RuleBase" id="RU004279"/>
    </source>
</evidence>
<evidence type="ECO:0000259" key="6">
    <source>
        <dbReference type="SMART" id="SM00663"/>
    </source>
</evidence>
<keyword evidence="3 5" id="KW-0548">Nucleotidyltransferase</keyword>
<evidence type="ECO:0000313" key="7">
    <source>
        <dbReference type="EMBL" id="AYV78683.1"/>
    </source>
</evidence>
<gene>
    <name evidence="7" type="ORF">Edafosvirus24_9</name>
</gene>
<dbReference type="GO" id="GO:0003899">
    <property type="term" value="F:DNA-directed RNA polymerase activity"/>
    <property type="evidence" value="ECO:0007669"/>
    <property type="project" value="UniProtKB-EC"/>
</dbReference>
<reference evidence="7" key="1">
    <citation type="submission" date="2018-10" db="EMBL/GenBank/DDBJ databases">
        <title>Hidden diversity of soil giant viruses.</title>
        <authorList>
            <person name="Schulz F."/>
            <person name="Alteio L."/>
            <person name="Goudeau D."/>
            <person name="Ryan E.M."/>
            <person name="Malmstrom R.R."/>
            <person name="Blanchard J."/>
            <person name="Woyke T."/>
        </authorList>
    </citation>
    <scope>NUCLEOTIDE SEQUENCE</scope>
    <source>
        <strain evidence="7">EDV1</strain>
    </source>
</reference>
<dbReference type="PANTHER" id="PTHR19376:SF37">
    <property type="entry name" value="DNA-DIRECTED RNA POLYMERASE II SUBUNIT RPB1"/>
    <property type="match status" value="1"/>
</dbReference>
<dbReference type="InterPro" id="IPR006592">
    <property type="entry name" value="RNA_pol_N"/>
</dbReference>
<dbReference type="InterPro" id="IPR045867">
    <property type="entry name" value="DNA-dir_RpoC_beta_prime"/>
</dbReference>
<protein>
    <recommendedName>
        <fullName evidence="5">DNA-directed RNA polymerase subunit</fullName>
        <ecNumber evidence="5">2.7.7.6</ecNumber>
    </recommendedName>
</protein>
<dbReference type="InterPro" id="IPR007080">
    <property type="entry name" value="RNA_pol_Rpb1_1"/>
</dbReference>